<accession>A0ABQ2UTA1</accession>
<name>A0ABQ2UTA1_9PSEU</name>
<evidence type="ECO:0000313" key="1">
    <source>
        <dbReference type="EMBL" id="GGU50569.1"/>
    </source>
</evidence>
<proteinExistence type="predicted"/>
<evidence type="ECO:0000313" key="2">
    <source>
        <dbReference type="Proteomes" id="UP000649573"/>
    </source>
</evidence>
<reference evidence="2" key="1">
    <citation type="journal article" date="2019" name="Int. J. Syst. Evol. Microbiol.">
        <title>The Global Catalogue of Microorganisms (GCM) 10K type strain sequencing project: providing services to taxonomists for standard genome sequencing and annotation.</title>
        <authorList>
            <consortium name="The Broad Institute Genomics Platform"/>
            <consortium name="The Broad Institute Genome Sequencing Center for Infectious Disease"/>
            <person name="Wu L."/>
            <person name="Ma J."/>
        </authorList>
    </citation>
    <scope>NUCLEOTIDE SEQUENCE [LARGE SCALE GENOMIC DNA]</scope>
    <source>
        <strain evidence="2">JCM 3296</strain>
    </source>
</reference>
<keyword evidence="2" id="KW-1185">Reference proteome</keyword>
<protein>
    <submittedName>
        <fullName evidence="1">Uncharacterized protein</fullName>
    </submittedName>
</protein>
<gene>
    <name evidence="1" type="ORF">GCM10010178_49230</name>
</gene>
<dbReference type="Proteomes" id="UP000649573">
    <property type="component" value="Unassembled WGS sequence"/>
</dbReference>
<organism evidence="1 2">
    <name type="scientific">Lentzea flava</name>
    <dbReference type="NCBI Taxonomy" id="103732"/>
    <lineage>
        <taxon>Bacteria</taxon>
        <taxon>Bacillati</taxon>
        <taxon>Actinomycetota</taxon>
        <taxon>Actinomycetes</taxon>
        <taxon>Pseudonocardiales</taxon>
        <taxon>Pseudonocardiaceae</taxon>
        <taxon>Lentzea</taxon>
    </lineage>
</organism>
<dbReference type="EMBL" id="BMRE01000022">
    <property type="protein sequence ID" value="GGU50569.1"/>
    <property type="molecule type" value="Genomic_DNA"/>
</dbReference>
<dbReference type="RefSeq" id="WP_189256070.1">
    <property type="nucleotide sequence ID" value="NZ_BMRE01000022.1"/>
</dbReference>
<comment type="caution">
    <text evidence="1">The sequence shown here is derived from an EMBL/GenBank/DDBJ whole genome shotgun (WGS) entry which is preliminary data.</text>
</comment>
<sequence length="97" mass="10134">MPKFAHFSLDGVRRLSSVAEFSVTDPAVTLIRVDRLGVVHQARSPAEKRAMLTAASDGDLVLAGGREVVAVDDIPAARAQACSTTLSAPLSPAFSNT</sequence>